<reference evidence="1 2" key="1">
    <citation type="submission" date="2020-12" db="EMBL/GenBank/DDBJ databases">
        <title>Sulforoseuscoccus oceanibium gen. nov., sp. nov., a representative of the phylum Verrucomicrobia with special cytoplasmic membrane, and proposal of Sulforoseuscoccusaceae fam. nov.</title>
        <authorList>
            <person name="Xi F."/>
        </authorList>
    </citation>
    <scope>NUCLEOTIDE SEQUENCE [LARGE SCALE GENOMIC DNA]</scope>
    <source>
        <strain evidence="1 2">T37</strain>
    </source>
</reference>
<dbReference type="RefSeq" id="WP_164362396.1">
    <property type="nucleotide sequence ID" value="NZ_CP066776.1"/>
</dbReference>
<dbReference type="AlphaFoldDB" id="A0A6B3LA33"/>
<evidence type="ECO:0000313" key="1">
    <source>
        <dbReference type="EMBL" id="QQL44221.1"/>
    </source>
</evidence>
<sequence length="142" mass="15915">MSQQTDPNHEKLSALLKLKRYEQPDLGYFDRFADEFRATEDAKAYKPSLLEVWKRKVVQLVQRLEDRPRFVLGTAVAYGAIALAAVMTFQRGVSGDSVADGVHEDLLVTPVSLTAPKKVVVPVVESVSENERRKATQEAEEK</sequence>
<dbReference type="Proteomes" id="UP000475117">
    <property type="component" value="Chromosome"/>
</dbReference>
<protein>
    <submittedName>
        <fullName evidence="1">Uncharacterized protein</fullName>
    </submittedName>
</protein>
<gene>
    <name evidence="1" type="ORF">G3M56_009975</name>
</gene>
<dbReference type="KEGG" id="soa:G3M56_009975"/>
<organism evidence="1 2">
    <name type="scientific">Sulfuriroseicoccus oceanibius</name>
    <dbReference type="NCBI Taxonomy" id="2707525"/>
    <lineage>
        <taxon>Bacteria</taxon>
        <taxon>Pseudomonadati</taxon>
        <taxon>Verrucomicrobiota</taxon>
        <taxon>Verrucomicrobiia</taxon>
        <taxon>Verrucomicrobiales</taxon>
        <taxon>Verrucomicrobiaceae</taxon>
        <taxon>Sulfuriroseicoccus</taxon>
    </lineage>
</organism>
<keyword evidence="2" id="KW-1185">Reference proteome</keyword>
<evidence type="ECO:0000313" key="2">
    <source>
        <dbReference type="Proteomes" id="UP000475117"/>
    </source>
</evidence>
<accession>A0A6B3LA33</accession>
<dbReference type="EMBL" id="CP066776">
    <property type="protein sequence ID" value="QQL44221.1"/>
    <property type="molecule type" value="Genomic_DNA"/>
</dbReference>
<proteinExistence type="predicted"/>
<name>A0A6B3LA33_9BACT</name>